<dbReference type="EMBL" id="CM042880">
    <property type="protein sequence ID" value="KAI4389618.1"/>
    <property type="molecule type" value="Genomic_DNA"/>
</dbReference>
<comment type="caution">
    <text evidence="1">The sequence shown here is derived from an EMBL/GenBank/DDBJ whole genome shotgun (WGS) entry which is preliminary data.</text>
</comment>
<accession>A0ACB9SG45</accession>
<evidence type="ECO:0000313" key="1">
    <source>
        <dbReference type="EMBL" id="KAI4389618.1"/>
    </source>
</evidence>
<reference evidence="2" key="1">
    <citation type="journal article" date="2023" name="Front. Plant Sci.">
        <title>Chromosomal-level genome assembly of Melastoma candidum provides insights into trichome evolution.</title>
        <authorList>
            <person name="Zhong Y."/>
            <person name="Wu W."/>
            <person name="Sun C."/>
            <person name="Zou P."/>
            <person name="Liu Y."/>
            <person name="Dai S."/>
            <person name="Zhou R."/>
        </authorList>
    </citation>
    <scope>NUCLEOTIDE SEQUENCE [LARGE SCALE GENOMIC DNA]</scope>
</reference>
<proteinExistence type="predicted"/>
<dbReference type="Proteomes" id="UP001057402">
    <property type="component" value="Chromosome 1"/>
</dbReference>
<protein>
    <submittedName>
        <fullName evidence="1">Uncharacterized protein</fullName>
    </submittedName>
</protein>
<evidence type="ECO:0000313" key="2">
    <source>
        <dbReference type="Proteomes" id="UP001057402"/>
    </source>
</evidence>
<keyword evidence="2" id="KW-1185">Reference proteome</keyword>
<sequence length="414" mass="47497">MFGPQSLGTGSSNDEGDDSPEIATLRRRISYLPTPTSAQPRRLPMTTEGFPPFISAQLNYLIHHFPLPLKMEQAWSGSKNYPAIFDRFTLCVPYCLDYIKWDVIYNAEFPLCPPDFVFGAEDENFRPTRVMTTIYGGDKGQEWNYKDPAKLCSLIQELRDEYTLYQRRKVGEVDDDRLKFEISTILSREGIEMRLTTGLDKIEEVKFSVPLLDININRMVPGCPWRHLQKIHLQVVYPISRKYSLIPSKPRLKLVSTPELKALFSVDDVKLPSWVDGMCMAEYLPHLEHTLQGQIIEAVSSVDARRQFIEGLGTVFGRPIEADPIFCRKATILTASGVFAFLVHFHIPAQFPKHQPALVLQSSQHFNLQGAPIQSSLITEYPWSPRWEPLQMAERIFDFLVDESLNFKRYCTES</sequence>
<name>A0ACB9SG45_9MYRT</name>
<organism evidence="1 2">
    <name type="scientific">Melastoma candidum</name>
    <dbReference type="NCBI Taxonomy" id="119954"/>
    <lineage>
        <taxon>Eukaryota</taxon>
        <taxon>Viridiplantae</taxon>
        <taxon>Streptophyta</taxon>
        <taxon>Embryophyta</taxon>
        <taxon>Tracheophyta</taxon>
        <taxon>Spermatophyta</taxon>
        <taxon>Magnoliopsida</taxon>
        <taxon>eudicotyledons</taxon>
        <taxon>Gunneridae</taxon>
        <taxon>Pentapetalae</taxon>
        <taxon>rosids</taxon>
        <taxon>malvids</taxon>
        <taxon>Myrtales</taxon>
        <taxon>Melastomataceae</taxon>
        <taxon>Melastomatoideae</taxon>
        <taxon>Melastomateae</taxon>
        <taxon>Melastoma</taxon>
    </lineage>
</organism>
<gene>
    <name evidence="1" type="ORF">MLD38_001824</name>
</gene>